<accession>A0A6M8I0L6</accession>
<sequence>MKIRGSGSSRSPSLSSAAKARLRRIVNRTPEVVVKITGRSRGIVHLKQHLDYITRNGRLLGETQDGTKIATRADVRELHDDWLVANALTERGKPNPKAAQSVGVILSMRAGTPPDRLHEAARTWARESLPNNDWLMVRHEDKDHPHVHVTVRAVGYDGRRLVTGPADLQRWRETFARELRRHGIEAEATPRQARGAVRRSDRPALHRLTERGTEPNVVKRRTMEAVRDASPARSQKDPAWERAVQQRQQKIRDTYLAHASTLEGGDGADRRLALDLRAFAAGLPVPLSRRQTLAASLRPAQPQQEPRRDPLASPIGEPASYGPPGPSGEQVPAPGDQGRQHRRR</sequence>
<dbReference type="AlphaFoldDB" id="A0A6M8I0L6"/>
<feature type="region of interest" description="Disordered" evidence="1">
    <location>
        <begin position="186"/>
        <end position="246"/>
    </location>
</feature>
<dbReference type="InterPro" id="IPR005094">
    <property type="entry name" value="Endonuclease_MobA/VirD2"/>
</dbReference>
<keyword evidence="3" id="KW-0614">Plasmid</keyword>
<dbReference type="RefSeq" id="WP_171837875.1">
    <property type="nucleotide sequence ID" value="NZ_CP053714.1"/>
</dbReference>
<dbReference type="Proteomes" id="UP000500767">
    <property type="component" value="Plasmid unnamed7"/>
</dbReference>
<name>A0A6M8I0L6_9PROT</name>
<organism evidence="3 4">
    <name type="scientific">Lichenicola cladoniae</name>
    <dbReference type="NCBI Taxonomy" id="1484109"/>
    <lineage>
        <taxon>Bacteria</taxon>
        <taxon>Pseudomonadati</taxon>
        <taxon>Pseudomonadota</taxon>
        <taxon>Alphaproteobacteria</taxon>
        <taxon>Acetobacterales</taxon>
        <taxon>Acetobacteraceae</taxon>
        <taxon>Lichenicola</taxon>
    </lineage>
</organism>
<geneLocation type="plasmid" evidence="3 4">
    <name>unnamed7</name>
</geneLocation>
<evidence type="ECO:0000259" key="2">
    <source>
        <dbReference type="Pfam" id="PF03432"/>
    </source>
</evidence>
<dbReference type="EMBL" id="CP053714">
    <property type="protein sequence ID" value="QKE93998.1"/>
    <property type="molecule type" value="Genomic_DNA"/>
</dbReference>
<dbReference type="KEGG" id="lck:HN018_28150"/>
<protein>
    <submittedName>
        <fullName evidence="3">Relaxase/mobilization nuclease domain-containing protein</fullName>
    </submittedName>
</protein>
<reference evidence="3 4" key="1">
    <citation type="journal article" date="2014" name="World J. Microbiol. Biotechnol.">
        <title>Biodiversity and physiological characteristics of Antarctic and Arctic lichens-associated bacteria.</title>
        <authorList>
            <person name="Lee Y.M."/>
            <person name="Kim E.H."/>
            <person name="Lee H.K."/>
            <person name="Hong S.G."/>
        </authorList>
    </citation>
    <scope>NUCLEOTIDE SEQUENCE [LARGE SCALE GENOMIC DNA]</scope>
    <source>
        <strain evidence="3 4">PAMC 26569</strain>
        <plasmid evidence="3">unnamed7</plasmid>
    </source>
</reference>
<evidence type="ECO:0000313" key="4">
    <source>
        <dbReference type="Proteomes" id="UP000500767"/>
    </source>
</evidence>
<proteinExistence type="predicted"/>
<keyword evidence="4" id="KW-1185">Reference proteome</keyword>
<feature type="domain" description="MobA/VirD2-like nuclease" evidence="2">
    <location>
        <begin position="73"/>
        <end position="183"/>
    </location>
</feature>
<dbReference type="Pfam" id="PF03432">
    <property type="entry name" value="Relaxase"/>
    <property type="match status" value="1"/>
</dbReference>
<feature type="region of interest" description="Disordered" evidence="1">
    <location>
        <begin position="294"/>
        <end position="344"/>
    </location>
</feature>
<gene>
    <name evidence="3" type="ORF">HN018_28150</name>
</gene>
<evidence type="ECO:0000256" key="1">
    <source>
        <dbReference type="SAM" id="MobiDB-lite"/>
    </source>
</evidence>
<feature type="compositionally biased region" description="Basic and acidic residues" evidence="1">
    <location>
        <begin position="198"/>
        <end position="213"/>
    </location>
</feature>
<evidence type="ECO:0000313" key="3">
    <source>
        <dbReference type="EMBL" id="QKE93998.1"/>
    </source>
</evidence>